<sequence length="91" mass="9731">RSSIGGNRGGLFYWSTPGFGGRPAFDPAAAASALRPPLALCPAALCPAPAFARRLPCVASVDGRFEGRATAQQQLLWCCLHLRFSFLNLLR</sequence>
<dbReference type="Proteomes" id="UP000673691">
    <property type="component" value="Unassembled WGS sequence"/>
</dbReference>
<gene>
    <name evidence="1" type="ORF">BJ554DRAFT_6815</name>
</gene>
<protein>
    <submittedName>
        <fullName evidence="1">Uncharacterized protein</fullName>
    </submittedName>
</protein>
<dbReference type="AlphaFoldDB" id="A0A8H7ZWY1"/>
<organism evidence="1 2">
    <name type="scientific">Olpidium bornovanus</name>
    <dbReference type="NCBI Taxonomy" id="278681"/>
    <lineage>
        <taxon>Eukaryota</taxon>
        <taxon>Fungi</taxon>
        <taxon>Fungi incertae sedis</taxon>
        <taxon>Olpidiomycota</taxon>
        <taxon>Olpidiomycotina</taxon>
        <taxon>Olpidiomycetes</taxon>
        <taxon>Olpidiales</taxon>
        <taxon>Olpidiaceae</taxon>
        <taxon>Olpidium</taxon>
    </lineage>
</organism>
<keyword evidence="2" id="KW-1185">Reference proteome</keyword>
<proteinExistence type="predicted"/>
<accession>A0A8H7ZWY1</accession>
<evidence type="ECO:0000313" key="1">
    <source>
        <dbReference type="EMBL" id="KAG5461053.1"/>
    </source>
</evidence>
<name>A0A8H7ZWY1_9FUNG</name>
<feature type="non-terminal residue" evidence="1">
    <location>
        <position position="1"/>
    </location>
</feature>
<reference evidence="1 2" key="1">
    <citation type="journal article" name="Sci. Rep.">
        <title>Genome-scale phylogenetic analyses confirm Olpidium as the closest living zoosporic fungus to the non-flagellated, terrestrial fungi.</title>
        <authorList>
            <person name="Chang Y."/>
            <person name="Rochon D."/>
            <person name="Sekimoto S."/>
            <person name="Wang Y."/>
            <person name="Chovatia M."/>
            <person name="Sandor L."/>
            <person name="Salamov A."/>
            <person name="Grigoriev I.V."/>
            <person name="Stajich J.E."/>
            <person name="Spatafora J.W."/>
        </authorList>
    </citation>
    <scope>NUCLEOTIDE SEQUENCE [LARGE SCALE GENOMIC DNA]</scope>
    <source>
        <strain evidence="1">S191</strain>
    </source>
</reference>
<evidence type="ECO:0000313" key="2">
    <source>
        <dbReference type="Proteomes" id="UP000673691"/>
    </source>
</evidence>
<comment type="caution">
    <text evidence="1">The sequence shown here is derived from an EMBL/GenBank/DDBJ whole genome shotgun (WGS) entry which is preliminary data.</text>
</comment>
<dbReference type="EMBL" id="JAEFCI010004272">
    <property type="protein sequence ID" value="KAG5461053.1"/>
    <property type="molecule type" value="Genomic_DNA"/>
</dbReference>